<feature type="domain" description="G-protein coupled receptors family 1 profile" evidence="12">
    <location>
        <begin position="1"/>
        <end position="185"/>
    </location>
</feature>
<dbReference type="PANTHER" id="PTHR45695:SF15">
    <property type="entry name" value="OPSIN RH2"/>
    <property type="match status" value="1"/>
</dbReference>
<keyword evidence="7 9" id="KW-0675">Receptor</keyword>
<feature type="region of interest" description="Disordered" evidence="10">
    <location>
        <begin position="165"/>
        <end position="185"/>
    </location>
</feature>
<comment type="caution">
    <text evidence="13">The sequence shown here is derived from an EMBL/GenBank/DDBJ whole genome shotgun (WGS) entry which is preliminary data.</text>
</comment>
<feature type="transmembrane region" description="Helical" evidence="11">
    <location>
        <begin position="21"/>
        <end position="44"/>
    </location>
</feature>
<evidence type="ECO:0000313" key="13">
    <source>
        <dbReference type="EMBL" id="KAG7161385.1"/>
    </source>
</evidence>
<dbReference type="InterPro" id="IPR017452">
    <property type="entry name" value="GPCR_Rhodpsn_7TM"/>
</dbReference>
<keyword evidence="5 9" id="KW-0297">G-protein coupled receptor</keyword>
<dbReference type="Gene3D" id="1.20.1070.10">
    <property type="entry name" value="Rhodopsin 7-helix transmembrane proteins"/>
    <property type="match status" value="1"/>
</dbReference>
<organism evidence="13 14">
    <name type="scientific">Homarus americanus</name>
    <name type="common">American lobster</name>
    <dbReference type="NCBI Taxonomy" id="6706"/>
    <lineage>
        <taxon>Eukaryota</taxon>
        <taxon>Metazoa</taxon>
        <taxon>Ecdysozoa</taxon>
        <taxon>Arthropoda</taxon>
        <taxon>Crustacea</taxon>
        <taxon>Multicrustacea</taxon>
        <taxon>Malacostraca</taxon>
        <taxon>Eumalacostraca</taxon>
        <taxon>Eucarida</taxon>
        <taxon>Decapoda</taxon>
        <taxon>Pleocyemata</taxon>
        <taxon>Astacidea</taxon>
        <taxon>Nephropoidea</taxon>
        <taxon>Nephropidae</taxon>
        <taxon>Homarus</taxon>
    </lineage>
</organism>
<dbReference type="EMBL" id="JAHLQT010029499">
    <property type="protein sequence ID" value="KAG7161385.1"/>
    <property type="molecule type" value="Genomic_DNA"/>
</dbReference>
<evidence type="ECO:0000256" key="9">
    <source>
        <dbReference type="RuleBase" id="RU000688"/>
    </source>
</evidence>
<evidence type="ECO:0000256" key="5">
    <source>
        <dbReference type="ARBA" id="ARBA00023040"/>
    </source>
</evidence>
<evidence type="ECO:0000256" key="11">
    <source>
        <dbReference type="SAM" id="Phobius"/>
    </source>
</evidence>
<dbReference type="PRINTS" id="PR00237">
    <property type="entry name" value="GPCRRHODOPSN"/>
</dbReference>
<keyword evidence="8 9" id="KW-0807">Transducer</keyword>
<dbReference type="InterPro" id="IPR000276">
    <property type="entry name" value="GPCR_Rhodpsn"/>
</dbReference>
<evidence type="ECO:0000313" key="14">
    <source>
        <dbReference type="Proteomes" id="UP000747542"/>
    </source>
</evidence>
<dbReference type="GO" id="GO:0004930">
    <property type="term" value="F:G protein-coupled receptor activity"/>
    <property type="evidence" value="ECO:0007669"/>
    <property type="project" value="UniProtKB-KW"/>
</dbReference>
<evidence type="ECO:0000256" key="3">
    <source>
        <dbReference type="ARBA" id="ARBA00022692"/>
    </source>
</evidence>
<dbReference type="Pfam" id="PF00001">
    <property type="entry name" value="7tm_1"/>
    <property type="match status" value="1"/>
</dbReference>
<dbReference type="SUPFAM" id="SSF81321">
    <property type="entry name" value="Family A G protein-coupled receptor-like"/>
    <property type="match status" value="1"/>
</dbReference>
<evidence type="ECO:0000259" key="12">
    <source>
        <dbReference type="PROSITE" id="PS50262"/>
    </source>
</evidence>
<evidence type="ECO:0000256" key="6">
    <source>
        <dbReference type="ARBA" id="ARBA00023136"/>
    </source>
</evidence>
<comment type="subcellular location">
    <subcellularLocation>
        <location evidence="1">Membrane</location>
        <topology evidence="1">Multi-pass membrane protein</topology>
    </subcellularLocation>
</comment>
<keyword evidence="6 11" id="KW-0472">Membrane</keyword>
<keyword evidence="3 9" id="KW-0812">Transmembrane</keyword>
<keyword evidence="4 11" id="KW-1133">Transmembrane helix</keyword>
<dbReference type="PROSITE" id="PS00237">
    <property type="entry name" value="G_PROTEIN_RECEP_F1_1"/>
    <property type="match status" value="1"/>
</dbReference>
<feature type="non-terminal residue" evidence="13">
    <location>
        <position position="1"/>
    </location>
</feature>
<dbReference type="AlphaFoldDB" id="A0A8J5JP56"/>
<sequence length="185" mass="21355">TAKVFAYSWTFGWFLCKGIHYLQNVSAICSVLNLTAMSMERYYAILFPFRAKYILTVHQAQKMTALVWVLSILLSTPILFIQIHSRVGVRVESYWCHRDWERTSLWQAYETYMLVVVLLVPTLIMGFAYSAIGYKLTKVMIERSSLVGSGHSSALETHPLNSIRVSSRSRDDDRDVRQVSYHTCE</sequence>
<accession>A0A8J5JP56</accession>
<evidence type="ECO:0000256" key="8">
    <source>
        <dbReference type="ARBA" id="ARBA00023224"/>
    </source>
</evidence>
<protein>
    <submittedName>
        <fullName evidence="13">QRFP-like peptide receptor-like 1</fullName>
    </submittedName>
</protein>
<evidence type="ECO:0000256" key="1">
    <source>
        <dbReference type="ARBA" id="ARBA00004141"/>
    </source>
</evidence>
<evidence type="ECO:0000256" key="7">
    <source>
        <dbReference type="ARBA" id="ARBA00023170"/>
    </source>
</evidence>
<evidence type="ECO:0000256" key="2">
    <source>
        <dbReference type="ARBA" id="ARBA00010663"/>
    </source>
</evidence>
<proteinExistence type="inferred from homology"/>
<feature type="transmembrane region" description="Helical" evidence="11">
    <location>
        <begin position="112"/>
        <end position="134"/>
    </location>
</feature>
<feature type="transmembrane region" description="Helical" evidence="11">
    <location>
        <begin position="65"/>
        <end position="85"/>
    </location>
</feature>
<feature type="compositionally biased region" description="Basic and acidic residues" evidence="10">
    <location>
        <begin position="168"/>
        <end position="177"/>
    </location>
</feature>
<comment type="similarity">
    <text evidence="2 9">Belongs to the G-protein coupled receptor 1 family.</text>
</comment>
<evidence type="ECO:0000256" key="4">
    <source>
        <dbReference type="ARBA" id="ARBA00022989"/>
    </source>
</evidence>
<dbReference type="PROSITE" id="PS50262">
    <property type="entry name" value="G_PROTEIN_RECEP_F1_2"/>
    <property type="match status" value="1"/>
</dbReference>
<reference evidence="13" key="1">
    <citation type="journal article" date="2021" name="Sci. Adv.">
        <title>The American lobster genome reveals insights on longevity, neural, and immune adaptations.</title>
        <authorList>
            <person name="Polinski J.M."/>
            <person name="Zimin A.V."/>
            <person name="Clark K.F."/>
            <person name="Kohn A.B."/>
            <person name="Sadowski N."/>
            <person name="Timp W."/>
            <person name="Ptitsyn A."/>
            <person name="Khanna P."/>
            <person name="Romanova D.Y."/>
            <person name="Williams P."/>
            <person name="Greenwood S.J."/>
            <person name="Moroz L.L."/>
            <person name="Walt D.R."/>
            <person name="Bodnar A.G."/>
        </authorList>
    </citation>
    <scope>NUCLEOTIDE SEQUENCE</scope>
    <source>
        <strain evidence="13">GMGI-L3</strain>
    </source>
</reference>
<evidence type="ECO:0000256" key="10">
    <source>
        <dbReference type="SAM" id="MobiDB-lite"/>
    </source>
</evidence>
<name>A0A8J5JP56_HOMAM</name>
<dbReference type="PANTHER" id="PTHR45695">
    <property type="entry name" value="LEUCOKININ RECEPTOR-RELATED"/>
    <property type="match status" value="1"/>
</dbReference>
<dbReference type="GO" id="GO:0005886">
    <property type="term" value="C:plasma membrane"/>
    <property type="evidence" value="ECO:0007669"/>
    <property type="project" value="TreeGrafter"/>
</dbReference>
<keyword evidence="14" id="KW-1185">Reference proteome</keyword>
<dbReference type="Proteomes" id="UP000747542">
    <property type="component" value="Unassembled WGS sequence"/>
</dbReference>
<gene>
    <name evidence="13" type="primary">QRFPR-L1</name>
    <name evidence="13" type="ORF">Hamer_G014022</name>
</gene>